<evidence type="ECO:0000256" key="1">
    <source>
        <dbReference type="SAM" id="Phobius"/>
    </source>
</evidence>
<dbReference type="InterPro" id="IPR019692">
    <property type="entry name" value="CFP-6_PH"/>
</dbReference>
<dbReference type="RefSeq" id="WP_344124986.1">
    <property type="nucleotide sequence ID" value="NZ_BAAALT010000002.1"/>
</dbReference>
<sequence>MRTWIAAFGVVPLATATFGILYQLGARGGPRSANPWVLGFLAAWAAIGLVAGARSAMVAVLATPDALIIRNFLSTRRIPWADVISIERPRPWVYERSYAVFANWGNGLQVRLRDGSTVISSAYAPAGGDPADFADGVIQDLRQQVAQTFPNSPWVDGRAGVVRRKRTVKHRRC</sequence>
<name>A0ABN2LC85_9ACTN</name>
<keyword evidence="4" id="KW-1185">Reference proteome</keyword>
<keyword evidence="1" id="KW-1133">Transmembrane helix</keyword>
<evidence type="ECO:0000259" key="2">
    <source>
        <dbReference type="Pfam" id="PF10756"/>
    </source>
</evidence>
<evidence type="ECO:0000313" key="3">
    <source>
        <dbReference type="EMBL" id="GAA1782497.1"/>
    </source>
</evidence>
<dbReference type="EMBL" id="BAAALT010000002">
    <property type="protein sequence ID" value="GAA1782497.1"/>
    <property type="molecule type" value="Genomic_DNA"/>
</dbReference>
<feature type="domain" description="Low molecular weight protein antigen 6 PH" evidence="2">
    <location>
        <begin position="58"/>
        <end position="126"/>
    </location>
</feature>
<keyword evidence="1" id="KW-0472">Membrane</keyword>
<feature type="transmembrane region" description="Helical" evidence="1">
    <location>
        <begin position="35"/>
        <end position="62"/>
    </location>
</feature>
<dbReference type="Pfam" id="PF10756">
    <property type="entry name" value="bPH_6"/>
    <property type="match status" value="1"/>
</dbReference>
<accession>A0ABN2LC85</accession>
<dbReference type="Proteomes" id="UP001500218">
    <property type="component" value="Unassembled WGS sequence"/>
</dbReference>
<evidence type="ECO:0000313" key="4">
    <source>
        <dbReference type="Proteomes" id="UP001500218"/>
    </source>
</evidence>
<reference evidence="3 4" key="1">
    <citation type="journal article" date="2019" name="Int. J. Syst. Evol. Microbiol.">
        <title>The Global Catalogue of Microorganisms (GCM) 10K type strain sequencing project: providing services to taxonomists for standard genome sequencing and annotation.</title>
        <authorList>
            <consortium name="The Broad Institute Genomics Platform"/>
            <consortium name="The Broad Institute Genome Sequencing Center for Infectious Disease"/>
            <person name="Wu L."/>
            <person name="Ma J."/>
        </authorList>
    </citation>
    <scope>NUCLEOTIDE SEQUENCE [LARGE SCALE GENOMIC DNA]</scope>
    <source>
        <strain evidence="3 4">JCM 13250</strain>
    </source>
</reference>
<proteinExistence type="predicted"/>
<organism evidence="3 4">
    <name type="scientific">Luedemannella flava</name>
    <dbReference type="NCBI Taxonomy" id="349316"/>
    <lineage>
        <taxon>Bacteria</taxon>
        <taxon>Bacillati</taxon>
        <taxon>Actinomycetota</taxon>
        <taxon>Actinomycetes</taxon>
        <taxon>Micromonosporales</taxon>
        <taxon>Micromonosporaceae</taxon>
        <taxon>Luedemannella</taxon>
    </lineage>
</organism>
<keyword evidence="1" id="KW-0812">Transmembrane</keyword>
<gene>
    <name evidence="3" type="ORF">GCM10009682_00850</name>
</gene>
<protein>
    <recommendedName>
        <fullName evidence="2">Low molecular weight protein antigen 6 PH domain-containing protein</fullName>
    </recommendedName>
</protein>
<comment type="caution">
    <text evidence="3">The sequence shown here is derived from an EMBL/GenBank/DDBJ whole genome shotgun (WGS) entry which is preliminary data.</text>
</comment>